<protein>
    <submittedName>
        <fullName evidence="2">Putative transcriptional regulator</fullName>
    </submittedName>
</protein>
<accession>A0A075MTZ2</accession>
<evidence type="ECO:0000313" key="2">
    <source>
        <dbReference type="EMBL" id="AIF82719.1"/>
    </source>
</evidence>
<reference evidence="2 3" key="1">
    <citation type="journal article" date="2014" name="PLoS ONE">
        <title>Genome Sequence of Candidatus Nitrososphaera evergladensis from Group I.1b Enriched from Everglades Soil Reveals Novel Genomic Features of the Ammonia-Oxidizing Archaea.</title>
        <authorList>
            <person name="Zhalnina K.V."/>
            <person name="Dias R."/>
            <person name="Leonard M.T."/>
            <person name="Dorr de Quadros P."/>
            <person name="Camargo F.A."/>
            <person name="Drew J.C."/>
            <person name="Farmerie W.G."/>
            <person name="Daroub S.H."/>
            <person name="Triplett E.W."/>
        </authorList>
    </citation>
    <scope>NUCLEOTIDE SEQUENCE [LARGE SCALE GENOMIC DNA]</scope>
    <source>
        <strain evidence="2 3">SR1</strain>
    </source>
</reference>
<gene>
    <name evidence="2" type="ORF">NTE_00639</name>
</gene>
<dbReference type="HOGENOM" id="CLU_168727_0_0_2"/>
<name>A0A075MTZ2_9ARCH</name>
<dbReference type="KEGG" id="nev:NTE_00639"/>
<feature type="domain" description="Transcription regulator TrmB N-terminal" evidence="1">
    <location>
        <begin position="15"/>
        <end position="68"/>
    </location>
</feature>
<keyword evidence="3" id="KW-1185">Reference proteome</keyword>
<dbReference type="EMBL" id="CP007174">
    <property type="protein sequence ID" value="AIF82719.1"/>
    <property type="molecule type" value="Genomic_DNA"/>
</dbReference>
<dbReference type="GeneID" id="41596502"/>
<dbReference type="Pfam" id="PF01978">
    <property type="entry name" value="TrmB"/>
    <property type="match status" value="1"/>
</dbReference>
<dbReference type="Gene3D" id="1.10.10.10">
    <property type="entry name" value="Winged helix-like DNA-binding domain superfamily/Winged helix DNA-binding domain"/>
    <property type="match status" value="1"/>
</dbReference>
<dbReference type="Proteomes" id="UP000028194">
    <property type="component" value="Chromosome"/>
</dbReference>
<evidence type="ECO:0000313" key="3">
    <source>
        <dbReference type="Proteomes" id="UP000028194"/>
    </source>
</evidence>
<dbReference type="RefSeq" id="WP_148699634.1">
    <property type="nucleotide sequence ID" value="NZ_CP007174.1"/>
</dbReference>
<dbReference type="InterPro" id="IPR002831">
    <property type="entry name" value="Tscrpt_reg_TrmB_N"/>
</dbReference>
<dbReference type="STRING" id="1459636.NTE_00639"/>
<dbReference type="OrthoDB" id="9112at2157"/>
<dbReference type="AlphaFoldDB" id="A0A075MTZ2"/>
<evidence type="ECO:0000259" key="1">
    <source>
        <dbReference type="Pfam" id="PF01978"/>
    </source>
</evidence>
<organism evidence="2 3">
    <name type="scientific">Candidatus Nitrososphaera evergladensis SR1</name>
    <dbReference type="NCBI Taxonomy" id="1459636"/>
    <lineage>
        <taxon>Archaea</taxon>
        <taxon>Nitrososphaerota</taxon>
        <taxon>Nitrososphaeria</taxon>
        <taxon>Nitrososphaerales</taxon>
        <taxon>Nitrososphaeraceae</taxon>
        <taxon>Nitrososphaera</taxon>
    </lineage>
</organism>
<sequence length="120" mass="13374">MAVNLSNVEQAIIEELKISPEEARAYVAIVKSGKMDAARISKATGIGDEKQAQAVAKSLVGRGMVIEITAMEFESLHPRFAVTNRYRRRCAEDNIPFKKNLRVDNIGIVLEKPFEDARTK</sequence>
<dbReference type="eggNOG" id="arCOG08702">
    <property type="taxonomic scope" value="Archaea"/>
</dbReference>
<dbReference type="InterPro" id="IPR036388">
    <property type="entry name" value="WH-like_DNA-bd_sf"/>
</dbReference>
<proteinExistence type="predicted"/>